<dbReference type="RefSeq" id="WP_133287960.1">
    <property type="nucleotide sequence ID" value="NZ_SMSJ01000006.1"/>
</dbReference>
<proteinExistence type="predicted"/>
<dbReference type="AlphaFoldDB" id="A0A4R5QK50"/>
<gene>
    <name evidence="1" type="ORF">E2C06_07415</name>
</gene>
<organism evidence="1 2">
    <name type="scientific">Dankookia rubra</name>
    <dbReference type="NCBI Taxonomy" id="1442381"/>
    <lineage>
        <taxon>Bacteria</taxon>
        <taxon>Pseudomonadati</taxon>
        <taxon>Pseudomonadota</taxon>
        <taxon>Alphaproteobacteria</taxon>
        <taxon>Acetobacterales</taxon>
        <taxon>Roseomonadaceae</taxon>
        <taxon>Dankookia</taxon>
    </lineage>
</organism>
<dbReference type="Proteomes" id="UP000295096">
    <property type="component" value="Unassembled WGS sequence"/>
</dbReference>
<name>A0A4R5QK50_9PROT</name>
<dbReference type="PIRSF" id="PIRSF028291">
    <property type="entry name" value="UCP028291"/>
    <property type="match status" value="1"/>
</dbReference>
<keyword evidence="2" id="KW-1185">Reference proteome</keyword>
<evidence type="ECO:0000313" key="2">
    <source>
        <dbReference type="Proteomes" id="UP000295096"/>
    </source>
</evidence>
<sequence length="96" mass="10305">MPASVARVAMEQPRRYLGQLCRHFAHRLPVTLAETSGSIAFPAGTCALAAEGDVLALRIEAADPAALPGLEDVVARHLLRFAFRDPPEVSWAREAG</sequence>
<accession>A0A4R5QK50</accession>
<dbReference type="Pfam" id="PF09981">
    <property type="entry name" value="DUF2218"/>
    <property type="match status" value="1"/>
</dbReference>
<dbReference type="Gene3D" id="3.30.310.50">
    <property type="entry name" value="Alpha-D-phosphohexomutase, C-terminal domain"/>
    <property type="match status" value="1"/>
</dbReference>
<dbReference type="InterPro" id="IPR014543">
    <property type="entry name" value="UCP028291"/>
</dbReference>
<dbReference type="OrthoDB" id="9806511at2"/>
<dbReference type="EMBL" id="SMSJ01000006">
    <property type="protein sequence ID" value="TDH63199.1"/>
    <property type="molecule type" value="Genomic_DNA"/>
</dbReference>
<protein>
    <submittedName>
        <fullName evidence="1">DUF2218 domain-containing protein</fullName>
    </submittedName>
</protein>
<reference evidence="1 2" key="1">
    <citation type="journal article" date="2016" name="J. Microbiol.">
        <title>Dankookia rubra gen. nov., sp. nov., an alphaproteobacterium isolated from sediment of a shallow stream.</title>
        <authorList>
            <person name="Kim W.H."/>
            <person name="Kim D.H."/>
            <person name="Kang K."/>
            <person name="Ahn T.Y."/>
        </authorList>
    </citation>
    <scope>NUCLEOTIDE SEQUENCE [LARGE SCALE GENOMIC DNA]</scope>
    <source>
        <strain evidence="1 2">JCM30602</strain>
    </source>
</reference>
<comment type="caution">
    <text evidence="1">The sequence shown here is derived from an EMBL/GenBank/DDBJ whole genome shotgun (WGS) entry which is preliminary data.</text>
</comment>
<evidence type="ECO:0000313" key="1">
    <source>
        <dbReference type="EMBL" id="TDH63199.1"/>
    </source>
</evidence>